<feature type="repeat" description="ANK" evidence="2">
    <location>
        <begin position="1727"/>
        <end position="1759"/>
    </location>
</feature>
<dbReference type="Proteomes" id="UP000011096">
    <property type="component" value="Unassembled WGS sequence"/>
</dbReference>
<accession>A0A7J6JA15</accession>
<dbReference type="Pfam" id="PF23397">
    <property type="entry name" value="DUF7104"/>
    <property type="match status" value="10"/>
</dbReference>
<dbReference type="Gene3D" id="1.25.40.20">
    <property type="entry name" value="Ankyrin repeat-containing domain"/>
    <property type="match status" value="1"/>
</dbReference>
<evidence type="ECO:0000313" key="6">
    <source>
        <dbReference type="Proteomes" id="UP000011096"/>
    </source>
</evidence>
<dbReference type="GO" id="GO:0016301">
    <property type="term" value="F:kinase activity"/>
    <property type="evidence" value="ECO:0007669"/>
    <property type="project" value="UniProtKB-KW"/>
</dbReference>
<dbReference type="SUPFAM" id="SSF52540">
    <property type="entry name" value="P-loop containing nucleoside triphosphate hydrolases"/>
    <property type="match status" value="1"/>
</dbReference>
<feature type="repeat" description="ANK" evidence="2">
    <location>
        <begin position="1694"/>
        <end position="1726"/>
    </location>
</feature>
<dbReference type="SUPFAM" id="SSF53167">
    <property type="entry name" value="Purine and uridine phosphorylases"/>
    <property type="match status" value="1"/>
</dbReference>
<dbReference type="Gene3D" id="1.20.5.340">
    <property type="match status" value="2"/>
</dbReference>
<name>A0A7J6JA15_COLFN</name>
<dbReference type="InParanoid" id="A0A7J6JA15"/>
<feature type="domain" description="Nephrocystin 3-like N-terminal" evidence="4">
    <location>
        <begin position="394"/>
        <end position="564"/>
    </location>
</feature>
<dbReference type="InterPro" id="IPR000845">
    <property type="entry name" value="Nucleoside_phosphorylase_d"/>
</dbReference>
<dbReference type="GO" id="GO:0009116">
    <property type="term" value="P:nucleoside metabolic process"/>
    <property type="evidence" value="ECO:0007669"/>
    <property type="project" value="InterPro"/>
</dbReference>
<dbReference type="PROSITE" id="PS50297">
    <property type="entry name" value="ANK_REP_REGION"/>
    <property type="match status" value="1"/>
</dbReference>
<feature type="repeat" description="ANK" evidence="2">
    <location>
        <begin position="1598"/>
        <end position="1627"/>
    </location>
</feature>
<evidence type="ECO:0000259" key="4">
    <source>
        <dbReference type="Pfam" id="PF24883"/>
    </source>
</evidence>
<feature type="repeat" description="ANK" evidence="2">
    <location>
        <begin position="1632"/>
        <end position="1660"/>
    </location>
</feature>
<evidence type="ECO:0000259" key="3">
    <source>
        <dbReference type="Pfam" id="PF01048"/>
    </source>
</evidence>
<reference evidence="5 6" key="2">
    <citation type="submission" date="2020-04" db="EMBL/GenBank/DDBJ databases">
        <title>Genome sequencing and assembly of multiple isolates from the Colletotrichum gloeosporioides species complex.</title>
        <authorList>
            <person name="Gan P."/>
            <person name="Shirasu K."/>
        </authorList>
    </citation>
    <scope>NUCLEOTIDE SEQUENCE [LARGE SCALE GENOMIC DNA]</scope>
    <source>
        <strain evidence="5 6">Nara gc5</strain>
    </source>
</reference>
<feature type="repeat" description="ANK" evidence="2">
    <location>
        <begin position="1661"/>
        <end position="1693"/>
    </location>
</feature>
<organism evidence="5 6">
    <name type="scientific">Colletotrichum fructicola (strain Nara gc5)</name>
    <name type="common">Anthracnose fungus</name>
    <name type="synonym">Colletotrichum gloeosporioides (strain Nara gc5)</name>
    <dbReference type="NCBI Taxonomy" id="1213859"/>
    <lineage>
        <taxon>Eukaryota</taxon>
        <taxon>Fungi</taxon>
        <taxon>Dikarya</taxon>
        <taxon>Ascomycota</taxon>
        <taxon>Pezizomycotina</taxon>
        <taxon>Sordariomycetes</taxon>
        <taxon>Hypocreomycetidae</taxon>
        <taxon>Glomerellales</taxon>
        <taxon>Glomerellaceae</taxon>
        <taxon>Colletotrichum</taxon>
        <taxon>Colletotrichum gloeosporioides species complex</taxon>
    </lineage>
</organism>
<dbReference type="InterPro" id="IPR053137">
    <property type="entry name" value="NLR-like"/>
</dbReference>
<dbReference type="PANTHER" id="PTHR46082">
    <property type="entry name" value="ATP/GTP-BINDING PROTEIN-RELATED"/>
    <property type="match status" value="1"/>
</dbReference>
<dbReference type="SUPFAM" id="SSF48403">
    <property type="entry name" value="Ankyrin repeat"/>
    <property type="match status" value="1"/>
</dbReference>
<keyword evidence="1" id="KW-0677">Repeat</keyword>
<keyword evidence="6" id="KW-1185">Reference proteome</keyword>
<reference evidence="5 6" key="1">
    <citation type="submission" date="2012-08" db="EMBL/GenBank/DDBJ databases">
        <authorList>
            <person name="Gan P.H.P."/>
            <person name="Ikeda K."/>
            <person name="Irieda H."/>
            <person name="Narusaka M."/>
            <person name="O'Connell R.J."/>
            <person name="Narusaka Y."/>
            <person name="Takano Y."/>
            <person name="Kubo Y."/>
            <person name="Shirasu K."/>
        </authorList>
    </citation>
    <scope>NUCLEOTIDE SEQUENCE [LARGE SCALE GENOMIC DNA]</scope>
    <source>
        <strain evidence="5 6">Nara gc5</strain>
    </source>
</reference>
<dbReference type="OrthoDB" id="20872at2759"/>
<evidence type="ECO:0000256" key="2">
    <source>
        <dbReference type="PROSITE-ProRule" id="PRU00023"/>
    </source>
</evidence>
<keyword evidence="2" id="KW-0040">ANK repeat</keyword>
<dbReference type="InterPro" id="IPR002110">
    <property type="entry name" value="Ankyrin_rpt"/>
</dbReference>
<dbReference type="PANTHER" id="PTHR46082:SF6">
    <property type="entry name" value="AAA+ ATPASE DOMAIN-CONTAINING PROTEIN-RELATED"/>
    <property type="match status" value="1"/>
</dbReference>
<comment type="caution">
    <text evidence="5">The sequence shown here is derived from an EMBL/GenBank/DDBJ whole genome shotgun (WGS) entry which is preliminary data.</text>
</comment>
<dbReference type="Pfam" id="PF01048">
    <property type="entry name" value="PNP_UDP_1"/>
    <property type="match status" value="1"/>
</dbReference>
<dbReference type="Gene3D" id="3.40.50.1580">
    <property type="entry name" value="Nucleoside phosphorylase domain"/>
    <property type="match status" value="1"/>
</dbReference>
<sequence length="1924" mass="214398">MTTDQRPRRREDFRIAVLCALPLEYNAATLAFDEFFDEDGDKFGRARGDPNRYTTGRIGKYNVVMALLPGMGTVSSASAMASFRSSYTELKLALLVGICGGVPSPGTEKEVLLGDVIMSKTVVQYDFGRQNPHRFTTKDTLSDSLGRPNKDIRSLLASLETERTFERLERRTAEILTGIQQTAAQAGRKRTRYPYPGAAQDGLFSPTYEHRHRDDADCGCDDTWICDTAPDASCIELECDKTHLVLRESLEIKKRLEREGNTAAAQEPHILIGSVGSGNAVMRSGAHRDEIAQRYDLIAFEMEAAGAWDEVPCIVIKGVCDYADSHKNKKWQTFAAAAAASSMKALLELYIQTDSPGNSKIEFTTQRINEILTWISKEPYEQHHTLNKSEVLEGTGKWLLEDEVFQSWKNNKTSSILWLHGIPGSGKSKLTLIVVEDAMQSSPAATVYFYCSRNPAEPGRSNPTSIVASIARQLAMPQPGADILDAAVEAYRKFEDNAFASQALTLGESERLIHKLLDSYRGQTIIMIIDAIDESNRDTRQDLLDFLVSLLEASTIMKVFVSSRDDRDIVYKLDKYENLYLSSERNSEDIELFVRLETSRLVSKGSLLRGSSRKEELRDKIIFELISNAHGMFRWASLHIQELCHQATDAAIEERLAKMPRTLEGLYREILGIIETRDSLADREMAGNAFRWLLCAQQQFASDVFLAMVSGAKDASNPTLSREQLLELCNNMVLFDETLDASRFSHLSVREFLEGEPAYRMTTTHALAAEQCILKLTDIPPILMPLTPLLEYSIYFWADHAKQAGHGERQSRLSLILANFFVGEKDRYSSFSRWHDRVSHKDYTTEMSWTTRHKFKDALSYAPSVMLVICMFDLSGVLSPERWQELAEAHPKNLDGVTHEELVIRYGSIQILQWHFEARIPFNLTTKHVEVVAGSEANGIPMMSFLLKRFDAEIRITPEVTKVAVSNLGCGDKILLHLLETRGYEIIITDDIVRAAVQNPGKAVEITSLLFNRYKSQIRITPDIAMAAFRNSAGIVKLLLDERGDEIDFSTDMILNAVKDGGRFSSSALILLMDMRNGQIHITEHFITTIASSTSCDRDLVERLLDEFGDEIQNTEAFFHAVIEKRGDKDIIMLLFDRLGTKLQNPARFMETIVNKFDKTTVRRFIDLHGGLIQINNTIVKAAVENECFAEDVVALLLDEYWDEVHITEDILEAVFENEYRGEWIMDLLLNERPHEIQITEELVMMAAQSQYGMMELILDRCGDNIDITDEIIDSCPFAHTIMAIIGRREEYKIKVTEKLLIQAAEQFNGITTQHGGLLQFLLDQRREDVCITEKIVSAAAGNGSYGVRLISLLIDRCGENIFITTKTLQAAASNTYSGDQVMGLLLRWRGDSIRITESVVEAAVQNREGQRVMAVLFAARGKSIPITEHTLLLAVENVYSADKVIEMILYCCGDSIRITEEIMSVAVQNRLCGSRVVESILEMYRDDVPVTNEIVWLAAGNEECGDKVVELLLGNCRGDTRITSETFQAAVRNSKCSHGIMAAIFDTPGVVDEKDEQLSVAIQEAPYDASRLGHGETVEVLLRSTADIDATGGYFGNALQVASFSGHRWVVQILLHNGADVNASAGFFGYALQAAAYCGYLNIIHLLIQNGADVNARGGAYETALEAASSEGHEATVQVLLERNADIHAQGGIENNALYAASLGGHTMIVQMLLQNNADVNTLGGKFGNALQAASFKGRQETVQMLLEYGADASCENGFYGGSMQAASAGGHVRIVSLLHSEYSVGLDYSNRRFGRTALSYAAEGGHNSVLQLLLADANVRPSSEDYMGRTPLFFAAQKGHMEIFLTLAERDPSVVDLKDHYGSTPLSVATRGGHIAVKEKACWNVAPARDRKGRRNLAITRHIVRRHRHSAVFQGHRQPRQP</sequence>
<dbReference type="Pfam" id="PF24883">
    <property type="entry name" value="NPHP3_N"/>
    <property type="match status" value="1"/>
</dbReference>
<dbReference type="InterPro" id="IPR027417">
    <property type="entry name" value="P-loop_NTPase"/>
</dbReference>
<dbReference type="Pfam" id="PF12796">
    <property type="entry name" value="Ank_2"/>
    <property type="match status" value="2"/>
</dbReference>
<proteinExistence type="predicted"/>
<evidence type="ECO:0000256" key="1">
    <source>
        <dbReference type="ARBA" id="ARBA00022737"/>
    </source>
</evidence>
<dbReference type="SMART" id="SM00248">
    <property type="entry name" value="ANK"/>
    <property type="match status" value="11"/>
</dbReference>
<feature type="domain" description="Nucleoside phosphorylase" evidence="3">
    <location>
        <begin position="14"/>
        <end position="130"/>
    </location>
</feature>
<dbReference type="InterPro" id="IPR055530">
    <property type="entry name" value="DUF7104"/>
</dbReference>
<gene>
    <name evidence="5" type="primary">Kidins220</name>
    <name evidence="5" type="ORF">CGGC5_v005668</name>
</gene>
<dbReference type="InterPro" id="IPR036770">
    <property type="entry name" value="Ankyrin_rpt-contain_sf"/>
</dbReference>
<dbReference type="PROSITE" id="PS50088">
    <property type="entry name" value="ANK_REPEAT"/>
    <property type="match status" value="5"/>
</dbReference>
<dbReference type="Gene3D" id="3.40.50.300">
    <property type="entry name" value="P-loop containing nucleotide triphosphate hydrolases"/>
    <property type="match status" value="1"/>
</dbReference>
<dbReference type="RefSeq" id="XP_066009133.1">
    <property type="nucleotide sequence ID" value="XM_066151496.1"/>
</dbReference>
<evidence type="ECO:0000313" key="5">
    <source>
        <dbReference type="EMBL" id="KAF4486847.1"/>
    </source>
</evidence>
<dbReference type="GeneID" id="43608374"/>
<keyword evidence="5" id="KW-0418">Kinase</keyword>
<dbReference type="InterPro" id="IPR035994">
    <property type="entry name" value="Nucleoside_phosphorylase_sf"/>
</dbReference>
<keyword evidence="5" id="KW-0808">Transferase</keyword>
<dbReference type="Pfam" id="PF00023">
    <property type="entry name" value="Ank"/>
    <property type="match status" value="1"/>
</dbReference>
<protein>
    <submittedName>
        <fullName evidence="5">Kinase D-interacting substrate of 220 kDa</fullName>
    </submittedName>
</protein>
<dbReference type="InterPro" id="IPR056884">
    <property type="entry name" value="NPHP3-like_N"/>
</dbReference>
<dbReference type="EMBL" id="ANPB02000003">
    <property type="protein sequence ID" value="KAF4486847.1"/>
    <property type="molecule type" value="Genomic_DNA"/>
</dbReference>